<dbReference type="Gene3D" id="3.40.50.170">
    <property type="entry name" value="Formyl transferase, N-terminal domain"/>
    <property type="match status" value="1"/>
</dbReference>
<organism evidence="11 12">
    <name type="scientific">Lentilactobacillus diolivorans DSM 14421</name>
    <dbReference type="NCBI Taxonomy" id="1423739"/>
    <lineage>
        <taxon>Bacteria</taxon>
        <taxon>Bacillati</taxon>
        <taxon>Bacillota</taxon>
        <taxon>Bacilli</taxon>
        <taxon>Lactobacillales</taxon>
        <taxon>Lactobacillaceae</taxon>
        <taxon>Lentilactobacillus</taxon>
    </lineage>
</organism>
<name>A0A0R1SFK1_9LACO</name>
<dbReference type="Pfam" id="PF00551">
    <property type="entry name" value="Formyl_trans_N"/>
    <property type="match status" value="1"/>
</dbReference>
<dbReference type="InterPro" id="IPR011034">
    <property type="entry name" value="Formyl_transferase-like_C_sf"/>
</dbReference>
<dbReference type="Pfam" id="PF02911">
    <property type="entry name" value="Formyl_trans_C"/>
    <property type="match status" value="1"/>
</dbReference>
<comment type="function">
    <text evidence="1 8">Attaches a formyl group to the free amino group of methionyl-tRNA(fMet). The formyl group appears to play a dual role in the initiator identity of N-formylmethionyl-tRNA by promoting its recognition by IF2 and preventing the misappropriation of this tRNA by the elongation apparatus.</text>
</comment>
<evidence type="ECO:0000256" key="1">
    <source>
        <dbReference type="ARBA" id="ARBA00002606"/>
    </source>
</evidence>
<accession>A0A0R1SFK1</accession>
<evidence type="ECO:0000313" key="11">
    <source>
        <dbReference type="EMBL" id="KRL64643.1"/>
    </source>
</evidence>
<evidence type="ECO:0000256" key="6">
    <source>
        <dbReference type="ARBA" id="ARBA00022917"/>
    </source>
</evidence>
<dbReference type="InterPro" id="IPR005793">
    <property type="entry name" value="Formyl_trans_C"/>
</dbReference>
<dbReference type="EC" id="2.1.2.9" evidence="3 8"/>
<dbReference type="InterPro" id="IPR037022">
    <property type="entry name" value="Formyl_trans_C_sf"/>
</dbReference>
<dbReference type="InterPro" id="IPR036477">
    <property type="entry name" value="Formyl_transf_N_sf"/>
</dbReference>
<dbReference type="Gene3D" id="3.10.25.10">
    <property type="entry name" value="Formyl transferase, C-terminal domain"/>
    <property type="match status" value="1"/>
</dbReference>
<comment type="caution">
    <text evidence="11">The sequence shown here is derived from an EMBL/GenBank/DDBJ whole genome shotgun (WGS) entry which is preliminary data.</text>
</comment>
<protein>
    <recommendedName>
        <fullName evidence="4 8">Methionyl-tRNA formyltransferase</fullName>
        <ecNumber evidence="3 8">2.1.2.9</ecNumber>
    </recommendedName>
</protein>
<keyword evidence="6 8" id="KW-0648">Protein biosynthesis</keyword>
<proteinExistence type="inferred from homology"/>
<dbReference type="GO" id="GO:0005829">
    <property type="term" value="C:cytosol"/>
    <property type="evidence" value="ECO:0007669"/>
    <property type="project" value="TreeGrafter"/>
</dbReference>
<evidence type="ECO:0000256" key="8">
    <source>
        <dbReference type="HAMAP-Rule" id="MF_00182"/>
    </source>
</evidence>
<feature type="domain" description="Formyl transferase C-terminal" evidence="10">
    <location>
        <begin position="212"/>
        <end position="309"/>
    </location>
</feature>
<gene>
    <name evidence="8" type="primary">fmt</name>
    <name evidence="11" type="ORF">FC85_GL001158</name>
</gene>
<reference evidence="11 12" key="1">
    <citation type="journal article" date="2015" name="Genome Announc.">
        <title>Expanding the biotechnology potential of lactobacilli through comparative genomics of 213 strains and associated genera.</title>
        <authorList>
            <person name="Sun Z."/>
            <person name="Harris H.M."/>
            <person name="McCann A."/>
            <person name="Guo C."/>
            <person name="Argimon S."/>
            <person name="Zhang W."/>
            <person name="Yang X."/>
            <person name="Jeffery I.B."/>
            <person name="Cooney J.C."/>
            <person name="Kagawa T.F."/>
            <person name="Liu W."/>
            <person name="Song Y."/>
            <person name="Salvetti E."/>
            <person name="Wrobel A."/>
            <person name="Rasinkangas P."/>
            <person name="Parkhill J."/>
            <person name="Rea M.C."/>
            <person name="O'Sullivan O."/>
            <person name="Ritari J."/>
            <person name="Douillard F.P."/>
            <person name="Paul Ross R."/>
            <person name="Yang R."/>
            <person name="Briner A.E."/>
            <person name="Felis G.E."/>
            <person name="de Vos W.M."/>
            <person name="Barrangou R."/>
            <person name="Klaenhammer T.R."/>
            <person name="Caufield P.W."/>
            <person name="Cui Y."/>
            <person name="Zhang H."/>
            <person name="O'Toole P.W."/>
        </authorList>
    </citation>
    <scope>NUCLEOTIDE SEQUENCE [LARGE SCALE GENOMIC DNA]</scope>
    <source>
        <strain evidence="11 12">DSM 14421</strain>
    </source>
</reference>
<feature type="binding site" evidence="8">
    <location>
        <begin position="117"/>
        <end position="120"/>
    </location>
    <ligand>
        <name>(6S)-5,6,7,8-tetrahydrofolate</name>
        <dbReference type="ChEBI" id="CHEBI:57453"/>
    </ligand>
</feature>
<dbReference type="CDD" id="cd08646">
    <property type="entry name" value="FMT_core_Met-tRNA-FMT_N"/>
    <property type="match status" value="1"/>
</dbReference>
<dbReference type="InterPro" id="IPR041711">
    <property type="entry name" value="Met-tRNA-FMT_N"/>
</dbReference>
<dbReference type="PANTHER" id="PTHR11138:SF5">
    <property type="entry name" value="METHIONYL-TRNA FORMYLTRANSFERASE, MITOCHONDRIAL"/>
    <property type="match status" value="1"/>
</dbReference>
<evidence type="ECO:0000256" key="3">
    <source>
        <dbReference type="ARBA" id="ARBA00012261"/>
    </source>
</evidence>
<dbReference type="InterPro" id="IPR044135">
    <property type="entry name" value="Met-tRNA-FMT_C"/>
</dbReference>
<dbReference type="STRING" id="1423739.FC85_GL001158"/>
<dbReference type="GO" id="GO:0004479">
    <property type="term" value="F:methionyl-tRNA formyltransferase activity"/>
    <property type="evidence" value="ECO:0007669"/>
    <property type="project" value="UniProtKB-UniRule"/>
</dbReference>
<comment type="similarity">
    <text evidence="2 8">Belongs to the Fmt family.</text>
</comment>
<dbReference type="Proteomes" id="UP000052013">
    <property type="component" value="Unassembled WGS sequence"/>
</dbReference>
<dbReference type="InterPro" id="IPR001555">
    <property type="entry name" value="GART_AS"/>
</dbReference>
<dbReference type="SUPFAM" id="SSF53328">
    <property type="entry name" value="Formyltransferase"/>
    <property type="match status" value="1"/>
</dbReference>
<feature type="domain" description="Formyl transferase N-terminal" evidence="9">
    <location>
        <begin position="11"/>
        <end position="187"/>
    </location>
</feature>
<dbReference type="PROSITE" id="PS00373">
    <property type="entry name" value="GART"/>
    <property type="match status" value="1"/>
</dbReference>
<evidence type="ECO:0000256" key="5">
    <source>
        <dbReference type="ARBA" id="ARBA00022679"/>
    </source>
</evidence>
<dbReference type="NCBIfam" id="TIGR00460">
    <property type="entry name" value="fmt"/>
    <property type="match status" value="1"/>
</dbReference>
<keyword evidence="5 8" id="KW-0808">Transferase</keyword>
<dbReference type="EMBL" id="AZEY01000090">
    <property type="protein sequence ID" value="KRL64643.1"/>
    <property type="molecule type" value="Genomic_DNA"/>
</dbReference>
<evidence type="ECO:0000259" key="9">
    <source>
        <dbReference type="Pfam" id="PF00551"/>
    </source>
</evidence>
<dbReference type="PANTHER" id="PTHR11138">
    <property type="entry name" value="METHIONYL-TRNA FORMYLTRANSFERASE"/>
    <property type="match status" value="1"/>
</dbReference>
<dbReference type="InterPro" id="IPR002376">
    <property type="entry name" value="Formyl_transf_N"/>
</dbReference>
<comment type="catalytic activity">
    <reaction evidence="7 8">
        <text>L-methionyl-tRNA(fMet) + (6R)-10-formyltetrahydrofolate = N-formyl-L-methionyl-tRNA(fMet) + (6S)-5,6,7,8-tetrahydrofolate + H(+)</text>
        <dbReference type="Rhea" id="RHEA:24380"/>
        <dbReference type="Rhea" id="RHEA-COMP:9952"/>
        <dbReference type="Rhea" id="RHEA-COMP:9953"/>
        <dbReference type="ChEBI" id="CHEBI:15378"/>
        <dbReference type="ChEBI" id="CHEBI:57453"/>
        <dbReference type="ChEBI" id="CHEBI:78530"/>
        <dbReference type="ChEBI" id="CHEBI:78844"/>
        <dbReference type="ChEBI" id="CHEBI:195366"/>
        <dbReference type="EC" id="2.1.2.9"/>
    </reaction>
</comment>
<evidence type="ECO:0000256" key="4">
    <source>
        <dbReference type="ARBA" id="ARBA00016014"/>
    </source>
</evidence>
<evidence type="ECO:0000256" key="7">
    <source>
        <dbReference type="ARBA" id="ARBA00048558"/>
    </source>
</evidence>
<evidence type="ECO:0000313" key="12">
    <source>
        <dbReference type="Proteomes" id="UP000052013"/>
    </source>
</evidence>
<dbReference type="AlphaFoldDB" id="A0A0R1SFK1"/>
<dbReference type="PATRIC" id="fig|1423739.3.peg.1211"/>
<evidence type="ECO:0000256" key="2">
    <source>
        <dbReference type="ARBA" id="ARBA00010699"/>
    </source>
</evidence>
<dbReference type="CDD" id="cd08704">
    <property type="entry name" value="Met_tRNA_FMT_C"/>
    <property type="match status" value="1"/>
</dbReference>
<dbReference type="SUPFAM" id="SSF50486">
    <property type="entry name" value="FMT C-terminal domain-like"/>
    <property type="match status" value="1"/>
</dbReference>
<sequence length="321" mass="34799">MKEGNITLTTVVFMGTPSFAVPILQGLVDSKYKVLAAVTQPDRPVGRKHRIQQSPVKQLALKLGIPVLQPEKLSGSDELQQVIDLHADLIITAAFGQFLPTRMLQSVKVAAVNVHGSLLPKYRGGAPVQYAIMNGDHETGISLIYMVKKMDAGDILAQQAIPITKNDDTESMFAKLSIVGRNLLLDTLPKLLAGDVHPIEQDESQVVFSPTIKPGEEQLDFSQPAALVDAKVRALRPDPGAYTVIGNKRTKIWVTEVIDQTTDDEAGTVVYKDKHHLYLSAGSGSVLSVLELQPAGKPKQKITDYLNGIGQTLTVGQKVIN</sequence>
<evidence type="ECO:0000259" key="10">
    <source>
        <dbReference type="Pfam" id="PF02911"/>
    </source>
</evidence>
<dbReference type="HAMAP" id="MF_00182">
    <property type="entry name" value="Formyl_trans"/>
    <property type="match status" value="1"/>
</dbReference>
<dbReference type="InterPro" id="IPR005794">
    <property type="entry name" value="Fmt"/>
</dbReference>